<evidence type="ECO:0000313" key="2">
    <source>
        <dbReference type="EMBL" id="CAG5137742.1"/>
    </source>
</evidence>
<dbReference type="OrthoDB" id="3678528at2759"/>
<dbReference type="Proteomes" id="UP000676310">
    <property type="component" value="Unassembled WGS sequence"/>
</dbReference>
<keyword evidence="3" id="KW-1185">Reference proteome</keyword>
<gene>
    <name evidence="2" type="ORF">ALTATR162_LOCUS190</name>
</gene>
<dbReference type="EMBL" id="CAJRGZ010000012">
    <property type="protein sequence ID" value="CAG5137742.1"/>
    <property type="molecule type" value="Genomic_DNA"/>
</dbReference>
<protein>
    <submittedName>
        <fullName evidence="2">Uncharacterized protein</fullName>
    </submittedName>
</protein>
<comment type="caution">
    <text evidence="2">The sequence shown here is derived from an EMBL/GenBank/DDBJ whole genome shotgun (WGS) entry which is preliminary data.</text>
</comment>
<evidence type="ECO:0000256" key="1">
    <source>
        <dbReference type="SAM" id="MobiDB-lite"/>
    </source>
</evidence>
<accession>A0A8J2HRI2</accession>
<proteinExistence type="predicted"/>
<evidence type="ECO:0000313" key="3">
    <source>
        <dbReference type="Proteomes" id="UP000676310"/>
    </source>
</evidence>
<feature type="compositionally biased region" description="Basic and acidic residues" evidence="1">
    <location>
        <begin position="70"/>
        <end position="81"/>
    </location>
</feature>
<name>A0A8J2HRI2_9PLEO</name>
<feature type="compositionally biased region" description="Polar residues" evidence="1">
    <location>
        <begin position="192"/>
        <end position="201"/>
    </location>
</feature>
<feature type="region of interest" description="Disordered" evidence="1">
    <location>
        <begin position="1"/>
        <end position="44"/>
    </location>
</feature>
<reference evidence="2" key="1">
    <citation type="submission" date="2021-05" db="EMBL/GenBank/DDBJ databases">
        <authorList>
            <person name="Stam R."/>
        </authorList>
    </citation>
    <scope>NUCLEOTIDE SEQUENCE</scope>
    <source>
        <strain evidence="2">CS162</strain>
    </source>
</reference>
<dbReference type="RefSeq" id="XP_043163718.1">
    <property type="nucleotide sequence ID" value="XM_043307783.1"/>
</dbReference>
<organism evidence="2 3">
    <name type="scientific">Alternaria atra</name>
    <dbReference type="NCBI Taxonomy" id="119953"/>
    <lineage>
        <taxon>Eukaryota</taxon>
        <taxon>Fungi</taxon>
        <taxon>Dikarya</taxon>
        <taxon>Ascomycota</taxon>
        <taxon>Pezizomycotina</taxon>
        <taxon>Dothideomycetes</taxon>
        <taxon>Pleosporomycetidae</taxon>
        <taxon>Pleosporales</taxon>
        <taxon>Pleosporineae</taxon>
        <taxon>Pleosporaceae</taxon>
        <taxon>Alternaria</taxon>
        <taxon>Alternaria sect. Ulocladioides</taxon>
    </lineage>
</organism>
<feature type="compositionally biased region" description="Basic and acidic residues" evidence="1">
    <location>
        <begin position="25"/>
        <end position="35"/>
    </location>
</feature>
<feature type="compositionally biased region" description="Basic residues" evidence="1">
    <location>
        <begin position="11"/>
        <end position="22"/>
    </location>
</feature>
<dbReference type="AlphaFoldDB" id="A0A8J2HRI2"/>
<feature type="region of interest" description="Disordered" evidence="1">
    <location>
        <begin position="58"/>
        <end position="210"/>
    </location>
</feature>
<sequence length="210" mass="24171">MAQHNQNIWRPRPRNSKYRAPKGSKWQDQHQKEDDQIAPDGVSGSTNHLELWALMTADMPQHPTKRAKSRAIEEEIQERIQRRYQGPKHHRPATSQNDLEPVDEHMVIDLTGEDVQSKALTPAPSKKRPHSPSPARDMLHTDLSTVSYVQTIKRRRSRSNSPKRSAYSAFSARTYDTRALSTAESDEEYDYAQSSEWSFPSSEDEDDEMT</sequence>
<dbReference type="GeneID" id="67013285"/>